<dbReference type="EMBL" id="AP014811">
    <property type="protein sequence ID" value="BAU94088.1"/>
    <property type="molecule type" value="Genomic_DNA"/>
</dbReference>
<feature type="binding site" evidence="5">
    <location>
        <begin position="142"/>
        <end position="144"/>
    </location>
    <ligand>
        <name>FAD</name>
        <dbReference type="ChEBI" id="CHEBI:57692"/>
    </ligand>
</feature>
<dbReference type="Gene3D" id="3.30.390.30">
    <property type="match status" value="1"/>
</dbReference>
<feature type="disulfide bond" description="Redox-active" evidence="6">
    <location>
        <begin position="44"/>
        <end position="49"/>
    </location>
</feature>
<evidence type="ECO:0000256" key="1">
    <source>
        <dbReference type="ARBA" id="ARBA00007532"/>
    </source>
</evidence>
<feature type="binding site" evidence="5">
    <location>
        <begin position="179"/>
        <end position="186"/>
    </location>
    <ligand>
        <name>NAD(+)</name>
        <dbReference type="ChEBI" id="CHEBI:57540"/>
    </ligand>
</feature>
<protein>
    <submittedName>
        <fullName evidence="9">FAD-dependent pyridine nucleotide-disulfide oxidoreductase</fullName>
    </submittedName>
</protein>
<dbReference type="GO" id="GO:0050660">
    <property type="term" value="F:flavin adenine dinucleotide binding"/>
    <property type="evidence" value="ECO:0007669"/>
    <property type="project" value="TreeGrafter"/>
</dbReference>
<dbReference type="InterPro" id="IPR036324">
    <property type="entry name" value="Mn/Fe_SOD_N_sf"/>
</dbReference>
<feature type="domain" description="Pyridine nucleotide-disulphide oxidoreductase dimerisation" evidence="7">
    <location>
        <begin position="348"/>
        <end position="454"/>
    </location>
</feature>
<dbReference type="Pfam" id="PF07992">
    <property type="entry name" value="Pyr_redox_2"/>
    <property type="match status" value="1"/>
</dbReference>
<keyword evidence="5" id="KW-0547">Nucleotide-binding</keyword>
<keyword evidence="2" id="KW-0285">Flavoprotein</keyword>
<evidence type="ECO:0000259" key="7">
    <source>
        <dbReference type="Pfam" id="PF02852"/>
    </source>
</evidence>
<proteinExistence type="inferred from homology"/>
<dbReference type="AlphaFoldDB" id="A0A161JLN9"/>
<dbReference type="Pfam" id="PF02852">
    <property type="entry name" value="Pyr_redox_dim"/>
    <property type="match status" value="1"/>
</dbReference>
<dbReference type="Gene3D" id="3.50.50.60">
    <property type="entry name" value="FAD/NAD(P)-binding domain"/>
    <property type="match status" value="3"/>
</dbReference>
<feature type="binding site" evidence="5">
    <location>
        <position position="53"/>
    </location>
    <ligand>
        <name>FAD</name>
        <dbReference type="ChEBI" id="CHEBI:57692"/>
    </ligand>
</feature>
<dbReference type="PIRSF" id="PIRSF000350">
    <property type="entry name" value="Mercury_reductase_MerA"/>
    <property type="match status" value="1"/>
</dbReference>
<accession>A0A161JLN9</accession>
<dbReference type="InterPro" id="IPR023753">
    <property type="entry name" value="FAD/NAD-binding_dom"/>
</dbReference>
<comment type="cofactor">
    <cofactor evidence="5">
        <name>FAD</name>
        <dbReference type="ChEBI" id="CHEBI:57692"/>
    </cofactor>
    <text evidence="5">Binds 1 FAD per subunit.</text>
</comment>
<evidence type="ECO:0000256" key="3">
    <source>
        <dbReference type="ARBA" id="ARBA00022827"/>
    </source>
</evidence>
<sequence length="479" mass="51557">MMPDIQVDVAIIGAGTAGMRAYREVSRITDSVLLIEGGPYGTTCARVGCMPSKLLIAAADAAHHGRHADRFGIHFGAPRIDGRAVMKRVRDERDRFVGFVVDAVENWFHAHRVREYAEFAADDLLKLSDGRTVAAERVIVATGSRPAIPPPFEAFGDRLLTNDDIFSWQDLPGSAAVFGGGVIGLELGQALHRLGVRVTLFGKGGIVGPLSDPEVIAAARGIFEAEFPFHADADFERLGRTETGIEVAYKAGGESRTETFNVGVVATGRRPNVDRLALENTSLELDARGVPVHDPMSGRCGQSTIFIAGDATSTVPLLHEAADEGFVAGWNAAHYPDVRRFTKSAGLSVVFSNPQLMMVGERHADLVAKGVKFRAGAVNWSDQGRARVMGVNKGLLRVYGECDTGRFLGAEMIGPRAEHLAHLLAWARQSELTVGEMLERPFYHPVLEEGVRSALRSLDYELGMGPAPPPRCIDCGPGG</sequence>
<feature type="binding site" evidence="5">
    <location>
        <position position="310"/>
    </location>
    <ligand>
        <name>FAD</name>
        <dbReference type="ChEBI" id="CHEBI:57692"/>
    </ligand>
</feature>
<dbReference type="PANTHER" id="PTHR43014">
    <property type="entry name" value="MERCURIC REDUCTASE"/>
    <property type="match status" value="1"/>
</dbReference>
<dbReference type="InterPro" id="IPR004099">
    <property type="entry name" value="Pyr_nucl-diS_OxRdtase_dimer"/>
</dbReference>
<keyword evidence="5" id="KW-0520">NAD</keyword>
<gene>
    <name evidence="9" type="ORF">MPPM_5483</name>
</gene>
<evidence type="ECO:0000256" key="4">
    <source>
        <dbReference type="PIRSR" id="PIRSR000350-2"/>
    </source>
</evidence>
<name>A0A161JLN9_9HYPH</name>
<evidence type="ECO:0000313" key="9">
    <source>
        <dbReference type="EMBL" id="BAU94088.1"/>
    </source>
</evidence>
<comment type="similarity">
    <text evidence="1">Belongs to the class-I pyridine nucleotide-disulfide oxidoreductase family.</text>
</comment>
<dbReference type="InterPro" id="IPR016156">
    <property type="entry name" value="FAD/NAD-linked_Rdtase_dimer_sf"/>
</dbReference>
<dbReference type="PRINTS" id="PR00411">
    <property type="entry name" value="PNDRDTASEI"/>
</dbReference>
<feature type="active site" description="Proton acceptor" evidence="4">
    <location>
        <position position="444"/>
    </location>
</feature>
<evidence type="ECO:0000256" key="5">
    <source>
        <dbReference type="PIRSR" id="PIRSR000350-3"/>
    </source>
</evidence>
<evidence type="ECO:0000313" key="10">
    <source>
        <dbReference type="Proteomes" id="UP000218288"/>
    </source>
</evidence>
<geneLocation type="plasmid" evidence="10">
    <name>pmppm02 dna</name>
</geneLocation>
<keyword evidence="3 5" id="KW-0274">FAD</keyword>
<evidence type="ECO:0000256" key="2">
    <source>
        <dbReference type="ARBA" id="ARBA00022630"/>
    </source>
</evidence>
<reference evidence="9 10" key="1">
    <citation type="journal article" date="2016" name="Genome Announc.">
        <title>Complete Genome Sequence of Methylobacterium populi P-1M, Isolated from Pink-Pigmented Household Biofilm.</title>
        <authorList>
            <person name="Morohoshi T."/>
            <person name="Ikeda T."/>
        </authorList>
    </citation>
    <scope>NUCLEOTIDE SEQUENCE [LARGE SCALE GENOMIC DNA]</scope>
    <source>
        <strain evidence="9 10">P-1M</strain>
        <plasmid evidence="10">Plasmid pmppm02 dna</plasmid>
    </source>
</reference>
<evidence type="ECO:0000256" key="6">
    <source>
        <dbReference type="PIRSR" id="PIRSR000350-4"/>
    </source>
</evidence>
<dbReference type="SUPFAM" id="SSF51905">
    <property type="entry name" value="FAD/NAD(P)-binding domain"/>
    <property type="match status" value="1"/>
</dbReference>
<feature type="domain" description="FAD/NAD(P)-binding" evidence="8">
    <location>
        <begin position="8"/>
        <end position="325"/>
    </location>
</feature>
<organism evidence="9 10">
    <name type="scientific">Methylorubrum populi</name>
    <dbReference type="NCBI Taxonomy" id="223967"/>
    <lineage>
        <taxon>Bacteria</taxon>
        <taxon>Pseudomonadati</taxon>
        <taxon>Pseudomonadota</taxon>
        <taxon>Alphaproteobacteria</taxon>
        <taxon>Hyphomicrobiales</taxon>
        <taxon>Methylobacteriaceae</taxon>
        <taxon>Methylorubrum</taxon>
    </lineage>
</organism>
<feature type="binding site" evidence="5">
    <location>
        <position position="268"/>
    </location>
    <ligand>
        <name>NAD(+)</name>
        <dbReference type="ChEBI" id="CHEBI:57540"/>
    </ligand>
</feature>
<dbReference type="SUPFAM" id="SSF55424">
    <property type="entry name" value="FAD/NAD-linked reductases, dimerisation (C-terminal) domain"/>
    <property type="match status" value="1"/>
</dbReference>
<dbReference type="PRINTS" id="PR00368">
    <property type="entry name" value="FADPNR"/>
</dbReference>
<dbReference type="PANTHER" id="PTHR43014:SF4">
    <property type="entry name" value="PYRIDINE NUCLEOTIDE-DISULFIDE OXIDOREDUCTASE RCLA-RELATED"/>
    <property type="match status" value="1"/>
</dbReference>
<dbReference type="InterPro" id="IPR001100">
    <property type="entry name" value="Pyr_nuc-diS_OxRdtase"/>
</dbReference>
<keyword evidence="9" id="KW-0614">Plasmid</keyword>
<dbReference type="Proteomes" id="UP000218288">
    <property type="component" value="Plasmid pMPPM02"/>
</dbReference>
<dbReference type="InterPro" id="IPR036188">
    <property type="entry name" value="FAD/NAD-bd_sf"/>
</dbReference>
<dbReference type="GO" id="GO:0003955">
    <property type="term" value="F:NAD(P)H dehydrogenase (quinone) activity"/>
    <property type="evidence" value="ECO:0007669"/>
    <property type="project" value="TreeGrafter"/>
</dbReference>
<dbReference type="Gene3D" id="1.10.287.990">
    <property type="entry name" value="Fe,Mn superoxide dismutase (SOD) domain"/>
    <property type="match status" value="1"/>
</dbReference>
<dbReference type="NCBIfam" id="NF004939">
    <property type="entry name" value="PRK06292.1-1"/>
    <property type="match status" value="1"/>
</dbReference>
<evidence type="ECO:0000259" key="8">
    <source>
        <dbReference type="Pfam" id="PF07992"/>
    </source>
</evidence>